<dbReference type="Pfam" id="PF08900">
    <property type="entry name" value="AcaB"/>
    <property type="match status" value="1"/>
</dbReference>
<feature type="region of interest" description="Disordered" evidence="1">
    <location>
        <begin position="215"/>
        <end position="259"/>
    </location>
</feature>
<evidence type="ECO:0000313" key="4">
    <source>
        <dbReference type="EMBL" id="RCI72526.1"/>
    </source>
</evidence>
<reference evidence="4 6" key="3">
    <citation type="submission" date="2018-07" db="EMBL/GenBank/DDBJ databases">
        <title>Mechanisms of high-level aminoglycoside resistance among Gram-negative pathogens in Brazil.</title>
        <authorList>
            <person name="Ballaben A.S."/>
            <person name="Darini A.L.C."/>
            <person name="Doi Y."/>
        </authorList>
    </citation>
    <scope>NUCLEOTIDE SEQUENCE [LARGE SCALE GENOMIC DNA]</scope>
    <source>
        <strain evidence="4 6">B2-305</strain>
    </source>
</reference>
<reference evidence="3 5" key="2">
    <citation type="submission" date="2017-05" db="EMBL/GenBank/DDBJ databases">
        <authorList>
            <person name="Song R."/>
            <person name="Chenine A.L."/>
            <person name="Ruprecht R.M."/>
        </authorList>
    </citation>
    <scope>NUCLEOTIDE SEQUENCE [LARGE SCALE GENOMIC DNA]</scope>
    <source>
        <strain evidence="3 5">S567_C10_BS</strain>
    </source>
</reference>
<evidence type="ECO:0000313" key="5">
    <source>
        <dbReference type="Proteomes" id="UP000194857"/>
    </source>
</evidence>
<sequence>MATNEPLQLNLGSLRSAMSLTLHTHHASRIWHGRAAAEGRPGIVGLNGYIAQMNKMRRGSEQDDPYSDWWMLRIEDKLDHTKVTLQSLREQVDQALASVPPALSLGENLNVQPVKLPLFVNAQLGFAAVYLLADYDDIARKLILAHHTALIDRSTLERWLNEGAHSLRSLFSLAQQYRYSGCTRDDFASKNAAARAALEKYGELPQDVLEGTRRSKFAPPIVRRGLKQRGDGPAEASLLGDETTTAESPEAAAGEDEPA</sequence>
<evidence type="ECO:0000256" key="1">
    <source>
        <dbReference type="SAM" id="MobiDB-lite"/>
    </source>
</evidence>
<dbReference type="Proteomes" id="UP000253594">
    <property type="component" value="Unassembled WGS sequence"/>
</dbReference>
<accession>A0A0P0AJI2</accession>
<gene>
    <name evidence="3" type="ORF">CAZ10_05610</name>
    <name evidence="2" type="ORF">CCBH4851_00309</name>
    <name evidence="4" type="ORF">DT376_23295</name>
</gene>
<feature type="compositionally biased region" description="Low complexity" evidence="1">
    <location>
        <begin position="242"/>
        <end position="252"/>
    </location>
</feature>
<dbReference type="EMBL" id="QORE01000921">
    <property type="protein sequence ID" value="RCI72526.1"/>
    <property type="molecule type" value="Genomic_DNA"/>
</dbReference>
<dbReference type="EMBL" id="KT454971">
    <property type="protein sequence ID" value="ALI59012.1"/>
    <property type="molecule type" value="Genomic_DNA"/>
</dbReference>
<evidence type="ECO:0000313" key="2">
    <source>
        <dbReference type="EMBL" id="ALI59012.1"/>
    </source>
</evidence>
<dbReference type="PATRIC" id="fig|287.2965.peg.2673"/>
<dbReference type="Proteomes" id="UP000194857">
    <property type="component" value="Unassembled WGS sequence"/>
</dbReference>
<reference evidence="2" key="1">
    <citation type="submission" date="2015-08" db="EMBL/GenBank/DDBJ databases">
        <title>Pseudomonas aeruginosa strain CCBH4851 chromosome region.</title>
        <authorList>
            <person name="Silveira M.C."/>
            <person name="Carvalho-Assef A.P.D."/>
            <person name="Albano R.M."/>
        </authorList>
    </citation>
    <scope>NUCLEOTIDE SEQUENCE</scope>
    <source>
        <strain evidence="2">CCBH4851</strain>
    </source>
</reference>
<evidence type="ECO:0000313" key="6">
    <source>
        <dbReference type="Proteomes" id="UP000253594"/>
    </source>
</evidence>
<dbReference type="RefSeq" id="WP_009459719.1">
    <property type="nucleotide sequence ID" value="NZ_CAKNEJ010000005.1"/>
</dbReference>
<name>A0A0P0AJI2_PSEAI</name>
<evidence type="ECO:0000313" key="3">
    <source>
        <dbReference type="EMBL" id="OTI65241.1"/>
    </source>
</evidence>
<dbReference type="AlphaFoldDB" id="A0A0P0AJI2"/>
<proteinExistence type="predicted"/>
<organism evidence="2">
    <name type="scientific">Pseudomonas aeruginosa</name>
    <dbReference type="NCBI Taxonomy" id="287"/>
    <lineage>
        <taxon>Bacteria</taxon>
        <taxon>Pseudomonadati</taxon>
        <taxon>Pseudomonadota</taxon>
        <taxon>Gammaproteobacteria</taxon>
        <taxon>Pseudomonadales</taxon>
        <taxon>Pseudomonadaceae</taxon>
        <taxon>Pseudomonas</taxon>
    </lineage>
</organism>
<dbReference type="InterPro" id="IPR014996">
    <property type="entry name" value="AcaB"/>
</dbReference>
<dbReference type="NCBIfam" id="TIGR03761">
    <property type="entry name" value="ICE_PFL4669"/>
    <property type="match status" value="1"/>
</dbReference>
<protein>
    <submittedName>
        <fullName evidence="3 4">Integrating conjugative element protein</fullName>
    </submittedName>
</protein>
<dbReference type="EMBL" id="NFFZ01000002">
    <property type="protein sequence ID" value="OTI65241.1"/>
    <property type="molecule type" value="Genomic_DNA"/>
</dbReference>